<proteinExistence type="predicted"/>
<dbReference type="AlphaFoldDB" id="A0A1F6CGR4"/>
<gene>
    <name evidence="1" type="ORF">A2678_03005</name>
</gene>
<dbReference type="STRING" id="1798481.A2678_03005"/>
<reference evidence="1 2" key="1">
    <citation type="journal article" date="2016" name="Nat. Commun.">
        <title>Thousands of microbial genomes shed light on interconnected biogeochemical processes in an aquifer system.</title>
        <authorList>
            <person name="Anantharaman K."/>
            <person name="Brown C.T."/>
            <person name="Hug L.A."/>
            <person name="Sharon I."/>
            <person name="Castelle C.J."/>
            <person name="Probst A.J."/>
            <person name="Thomas B.C."/>
            <person name="Singh A."/>
            <person name="Wilkins M.J."/>
            <person name="Karaoz U."/>
            <person name="Brodie E.L."/>
            <person name="Williams K.H."/>
            <person name="Hubbard S.S."/>
            <person name="Banfield J.F."/>
        </authorList>
    </citation>
    <scope>NUCLEOTIDE SEQUENCE [LARGE SCALE GENOMIC DNA]</scope>
</reference>
<organism evidence="1 2">
    <name type="scientific">Candidatus Kaiserbacteria bacterium RIFCSPHIGHO2_01_FULL_53_31</name>
    <dbReference type="NCBI Taxonomy" id="1798481"/>
    <lineage>
        <taxon>Bacteria</taxon>
        <taxon>Candidatus Kaiseribacteriota</taxon>
    </lineage>
</organism>
<sequence>MVPRILGLSLKLFSGVMFVLPLIVSAQSMDATDPFTLSISPQYPRPYSTIVINPTSNAVNLANAVMTVVVDGKEIYKGNAQPAAVTLDAPGVLTSVKVTMTSDGTPYTKTLSLRPQDVAIIAEPISSAPVLYPGKPLVPIEGTVRVVAVAQLTGANGKAINPATLSYEWTIDGTRIANASGIGRDAIIMASPLQYRNRDVSVSVQSQDGSVASGASLSLTAEEPIVRIYRNDPLLGVMFDRAISNSYDITSAESSLYGAAYSFPASAGAPLIKWFLNGALAQTGSMITLRPTGSGKGNASLSLVASAGELTTATVNLSLSFGAVSGEGFFGL</sequence>
<evidence type="ECO:0000313" key="1">
    <source>
        <dbReference type="EMBL" id="OGG48379.1"/>
    </source>
</evidence>
<dbReference type="Proteomes" id="UP000178815">
    <property type="component" value="Unassembled WGS sequence"/>
</dbReference>
<comment type="caution">
    <text evidence="1">The sequence shown here is derived from an EMBL/GenBank/DDBJ whole genome shotgun (WGS) entry which is preliminary data.</text>
</comment>
<protein>
    <submittedName>
        <fullName evidence="1">Uncharacterized protein</fullName>
    </submittedName>
</protein>
<name>A0A1F6CGR4_9BACT</name>
<evidence type="ECO:0000313" key="2">
    <source>
        <dbReference type="Proteomes" id="UP000178815"/>
    </source>
</evidence>
<accession>A0A1F6CGR4</accession>
<dbReference type="EMBL" id="MFKU01000014">
    <property type="protein sequence ID" value="OGG48379.1"/>
    <property type="molecule type" value="Genomic_DNA"/>
</dbReference>